<evidence type="ECO:0000259" key="1">
    <source>
        <dbReference type="Pfam" id="PF01636"/>
    </source>
</evidence>
<dbReference type="PANTHER" id="PTHR21310:SF42">
    <property type="entry name" value="BIFUNCTIONAL AAC_APH"/>
    <property type="match status" value="1"/>
</dbReference>
<feature type="domain" description="Aminoglycoside phosphotransferase" evidence="1">
    <location>
        <begin position="25"/>
        <end position="251"/>
    </location>
</feature>
<dbReference type="Proteomes" id="UP000571017">
    <property type="component" value="Unassembled WGS sequence"/>
</dbReference>
<proteinExistence type="predicted"/>
<dbReference type="Gene3D" id="3.90.1200.10">
    <property type="match status" value="1"/>
</dbReference>
<comment type="caution">
    <text evidence="2">The sequence shown here is derived from an EMBL/GenBank/DDBJ whole genome shotgun (WGS) entry which is preliminary data.</text>
</comment>
<organism evidence="2 3">
    <name type="scientific">Halobacillus locisalis</name>
    <dbReference type="NCBI Taxonomy" id="220753"/>
    <lineage>
        <taxon>Bacteria</taxon>
        <taxon>Bacillati</taxon>
        <taxon>Bacillota</taxon>
        <taxon>Bacilli</taxon>
        <taxon>Bacillales</taxon>
        <taxon>Bacillaceae</taxon>
        <taxon>Halobacillus</taxon>
    </lineage>
</organism>
<protein>
    <submittedName>
        <fullName evidence="2">Phosphotransferase</fullName>
    </submittedName>
</protein>
<dbReference type="SUPFAM" id="SSF56112">
    <property type="entry name" value="Protein kinase-like (PK-like)"/>
    <property type="match status" value="1"/>
</dbReference>
<sequence>MKIDYEKRIRERYPALSIHQIEMNEIGQNNDVIIVNDTFVFRFPKYVEGIRKLEKETKVLDHIKGKVSLPIPYPEYRSFGSCEVGEVFTGYPLIQGQPLWSHDMKDIEDESHVERLASELVQFLSELHAQPVDELEIEKQSAQDIRQSIVELYANFKEKLYPYMNESSKSEVSQNFEAFLSNDDLLDFKTVLIHGDFGASNILWDSSRVSISGVIDFGETEVGDPAYDFAGLAASYGEAFVKRCLRLYPEGQNILERINFYKSTFALQEALHGIENDDQGAFESGIRGYR</sequence>
<dbReference type="EMBL" id="JACEFG010000003">
    <property type="protein sequence ID" value="MBA2176067.1"/>
    <property type="molecule type" value="Genomic_DNA"/>
</dbReference>
<keyword evidence="2" id="KW-0808">Transferase</keyword>
<dbReference type="InterPro" id="IPR011009">
    <property type="entry name" value="Kinase-like_dom_sf"/>
</dbReference>
<accession>A0A838CVH4</accession>
<dbReference type="RefSeq" id="WP_181473108.1">
    <property type="nucleotide sequence ID" value="NZ_JACEFG010000003.1"/>
</dbReference>
<keyword evidence="3" id="KW-1185">Reference proteome</keyword>
<evidence type="ECO:0000313" key="2">
    <source>
        <dbReference type="EMBL" id="MBA2176067.1"/>
    </source>
</evidence>
<gene>
    <name evidence="2" type="ORF">H0266_14315</name>
</gene>
<reference evidence="2 3" key="1">
    <citation type="journal article" date="2004" name="Extremophiles">
        <title>Halobacillus locisalis sp. nov., a halophilic bacterium isolated from a marine solar saltern of the Yellow Sea in Korea.</title>
        <authorList>
            <person name="Yoon J.H."/>
            <person name="Kang K.H."/>
            <person name="Oh T.K."/>
            <person name="Park Y.H."/>
        </authorList>
    </citation>
    <scope>NUCLEOTIDE SEQUENCE [LARGE SCALE GENOMIC DNA]</scope>
    <source>
        <strain evidence="2 3">KCTC 3788</strain>
    </source>
</reference>
<dbReference type="Pfam" id="PF01636">
    <property type="entry name" value="APH"/>
    <property type="match status" value="1"/>
</dbReference>
<dbReference type="InterPro" id="IPR002575">
    <property type="entry name" value="Aminoglycoside_PTrfase"/>
</dbReference>
<name>A0A838CVH4_9BACI</name>
<dbReference type="GO" id="GO:0016740">
    <property type="term" value="F:transferase activity"/>
    <property type="evidence" value="ECO:0007669"/>
    <property type="project" value="UniProtKB-KW"/>
</dbReference>
<dbReference type="InterPro" id="IPR051678">
    <property type="entry name" value="AGP_Transferase"/>
</dbReference>
<dbReference type="PANTHER" id="PTHR21310">
    <property type="entry name" value="AMINOGLYCOSIDE PHOSPHOTRANSFERASE-RELATED-RELATED"/>
    <property type="match status" value="1"/>
</dbReference>
<dbReference type="AlphaFoldDB" id="A0A838CVH4"/>
<evidence type="ECO:0000313" key="3">
    <source>
        <dbReference type="Proteomes" id="UP000571017"/>
    </source>
</evidence>
<dbReference type="Gene3D" id="3.30.200.20">
    <property type="entry name" value="Phosphorylase Kinase, domain 1"/>
    <property type="match status" value="1"/>
</dbReference>